<dbReference type="EMBL" id="MU002195">
    <property type="protein sequence ID" value="KAF2788695.1"/>
    <property type="molecule type" value="Genomic_DNA"/>
</dbReference>
<feature type="non-terminal residue" evidence="1">
    <location>
        <position position="1"/>
    </location>
</feature>
<sequence length="174" mass="19537">PPHRFHLPPPEQPLRVHIEGPLLALQKLLPEVSWHLTTHSPEFPMSGGPKLAELAFQKIYGRKVQPDVAGDMVVRDEYMGWIPEAPPMIDYYGVTFDHLVPTDDTNPEVLQINILEIEDDAGRYAIRHNQFVINPADYIGKQVLGAPRCCSTRKGTTDRERINGAVNARIGNTI</sequence>
<evidence type="ECO:0000313" key="2">
    <source>
        <dbReference type="Proteomes" id="UP000799757"/>
    </source>
</evidence>
<evidence type="ECO:0000313" key="1">
    <source>
        <dbReference type="EMBL" id="KAF2788695.1"/>
    </source>
</evidence>
<dbReference type="AlphaFoldDB" id="A0A6A6WXL2"/>
<proteinExistence type="predicted"/>
<dbReference type="OrthoDB" id="5150140at2759"/>
<gene>
    <name evidence="1" type="ORF">K505DRAFT_254951</name>
</gene>
<organism evidence="1 2">
    <name type="scientific">Melanomma pulvis-pyrius CBS 109.77</name>
    <dbReference type="NCBI Taxonomy" id="1314802"/>
    <lineage>
        <taxon>Eukaryota</taxon>
        <taxon>Fungi</taxon>
        <taxon>Dikarya</taxon>
        <taxon>Ascomycota</taxon>
        <taxon>Pezizomycotina</taxon>
        <taxon>Dothideomycetes</taxon>
        <taxon>Pleosporomycetidae</taxon>
        <taxon>Pleosporales</taxon>
        <taxon>Melanommataceae</taxon>
        <taxon>Melanomma</taxon>
    </lineage>
</organism>
<accession>A0A6A6WXL2</accession>
<dbReference type="Proteomes" id="UP000799757">
    <property type="component" value="Unassembled WGS sequence"/>
</dbReference>
<name>A0A6A6WXL2_9PLEO</name>
<keyword evidence="2" id="KW-1185">Reference proteome</keyword>
<protein>
    <submittedName>
        <fullName evidence="1">Uncharacterized protein</fullName>
    </submittedName>
</protein>
<reference evidence="1" key="1">
    <citation type="journal article" date="2020" name="Stud. Mycol.">
        <title>101 Dothideomycetes genomes: a test case for predicting lifestyles and emergence of pathogens.</title>
        <authorList>
            <person name="Haridas S."/>
            <person name="Albert R."/>
            <person name="Binder M."/>
            <person name="Bloem J."/>
            <person name="Labutti K."/>
            <person name="Salamov A."/>
            <person name="Andreopoulos B."/>
            <person name="Baker S."/>
            <person name="Barry K."/>
            <person name="Bills G."/>
            <person name="Bluhm B."/>
            <person name="Cannon C."/>
            <person name="Castanera R."/>
            <person name="Culley D."/>
            <person name="Daum C."/>
            <person name="Ezra D."/>
            <person name="Gonzalez J."/>
            <person name="Henrissat B."/>
            <person name="Kuo A."/>
            <person name="Liang C."/>
            <person name="Lipzen A."/>
            <person name="Lutzoni F."/>
            <person name="Magnuson J."/>
            <person name="Mondo S."/>
            <person name="Nolan M."/>
            <person name="Ohm R."/>
            <person name="Pangilinan J."/>
            <person name="Park H.-J."/>
            <person name="Ramirez L."/>
            <person name="Alfaro M."/>
            <person name="Sun H."/>
            <person name="Tritt A."/>
            <person name="Yoshinaga Y."/>
            <person name="Zwiers L.-H."/>
            <person name="Turgeon B."/>
            <person name="Goodwin S."/>
            <person name="Spatafora J."/>
            <person name="Crous P."/>
            <person name="Grigoriev I."/>
        </authorList>
    </citation>
    <scope>NUCLEOTIDE SEQUENCE</scope>
    <source>
        <strain evidence="1">CBS 109.77</strain>
    </source>
</reference>